<organism evidence="1 2">
    <name type="scientific">Colletotrichum truncatum</name>
    <name type="common">Anthracnose fungus</name>
    <name type="synonym">Colletotrichum capsici</name>
    <dbReference type="NCBI Taxonomy" id="5467"/>
    <lineage>
        <taxon>Eukaryota</taxon>
        <taxon>Fungi</taxon>
        <taxon>Dikarya</taxon>
        <taxon>Ascomycota</taxon>
        <taxon>Pezizomycotina</taxon>
        <taxon>Sordariomycetes</taxon>
        <taxon>Hypocreomycetidae</taxon>
        <taxon>Glomerellales</taxon>
        <taxon>Glomerellaceae</taxon>
        <taxon>Colletotrichum</taxon>
        <taxon>Colletotrichum truncatum species complex</taxon>
    </lineage>
</organism>
<comment type="caution">
    <text evidence="1">The sequence shown here is derived from an EMBL/GenBank/DDBJ whole genome shotgun (WGS) entry which is preliminary data.</text>
</comment>
<name>A0ACC3YZI8_COLTU</name>
<sequence>MLKGMGHDGAQDTTKLASLAETKRKIAGKEGTQTWVLARRSRGTAETGHRCPLLPGAPAAGQGSSLHHGEDRVQARRTWVCV</sequence>
<evidence type="ECO:0000313" key="1">
    <source>
        <dbReference type="EMBL" id="KAL0937346.1"/>
    </source>
</evidence>
<dbReference type="Proteomes" id="UP000805649">
    <property type="component" value="Unassembled WGS sequence"/>
</dbReference>
<dbReference type="EMBL" id="VUJX02000004">
    <property type="protein sequence ID" value="KAL0937346.1"/>
    <property type="molecule type" value="Genomic_DNA"/>
</dbReference>
<accession>A0ACC3YZI8</accession>
<proteinExistence type="predicted"/>
<reference evidence="1 2" key="1">
    <citation type="journal article" date="2020" name="Phytopathology">
        <title>Genome Sequence Resources of Colletotrichum truncatum, C. plurivorum, C. musicola, and C. sojae: Four Species Pathogenic to Soybean (Glycine max).</title>
        <authorList>
            <person name="Rogerio F."/>
            <person name="Boufleur T.R."/>
            <person name="Ciampi-Guillardi M."/>
            <person name="Sukno S.A."/>
            <person name="Thon M.R."/>
            <person name="Massola Junior N.S."/>
            <person name="Baroncelli R."/>
        </authorList>
    </citation>
    <scope>NUCLEOTIDE SEQUENCE [LARGE SCALE GENOMIC DNA]</scope>
    <source>
        <strain evidence="1 2">CMES1059</strain>
    </source>
</reference>
<protein>
    <submittedName>
        <fullName evidence="1">Uncharacterized protein</fullName>
    </submittedName>
</protein>
<gene>
    <name evidence="1" type="ORF">CTRU02_207077</name>
</gene>
<keyword evidence="2" id="KW-1185">Reference proteome</keyword>
<evidence type="ECO:0000313" key="2">
    <source>
        <dbReference type="Proteomes" id="UP000805649"/>
    </source>
</evidence>